<proteinExistence type="predicted"/>
<dbReference type="AlphaFoldDB" id="A0A7J8VFL2"/>
<dbReference type="Proteomes" id="UP000593573">
    <property type="component" value="Unassembled WGS sequence"/>
</dbReference>
<evidence type="ECO:0000313" key="2">
    <source>
        <dbReference type="Proteomes" id="UP000593573"/>
    </source>
</evidence>
<evidence type="ECO:0000313" key="1">
    <source>
        <dbReference type="EMBL" id="MBA0661587.1"/>
    </source>
</evidence>
<gene>
    <name evidence="1" type="ORF">Goklo_005865</name>
</gene>
<sequence length="48" mass="5137">MMNYHPHSSVASANIMPTDNISYGYGSVAGSAAIRDGQEGYNPDNFDN</sequence>
<accession>A0A7J8VFL2</accession>
<dbReference type="EMBL" id="JABFAB010000010">
    <property type="protein sequence ID" value="MBA0661587.1"/>
    <property type="molecule type" value="Genomic_DNA"/>
</dbReference>
<name>A0A7J8VFL2_9ROSI</name>
<organism evidence="1 2">
    <name type="scientific">Gossypium klotzschianum</name>
    <dbReference type="NCBI Taxonomy" id="34286"/>
    <lineage>
        <taxon>Eukaryota</taxon>
        <taxon>Viridiplantae</taxon>
        <taxon>Streptophyta</taxon>
        <taxon>Embryophyta</taxon>
        <taxon>Tracheophyta</taxon>
        <taxon>Spermatophyta</taxon>
        <taxon>Magnoliopsida</taxon>
        <taxon>eudicotyledons</taxon>
        <taxon>Gunneridae</taxon>
        <taxon>Pentapetalae</taxon>
        <taxon>rosids</taxon>
        <taxon>malvids</taxon>
        <taxon>Malvales</taxon>
        <taxon>Malvaceae</taxon>
        <taxon>Malvoideae</taxon>
        <taxon>Gossypium</taxon>
    </lineage>
</organism>
<dbReference type="OrthoDB" id="10388884at2759"/>
<keyword evidence="2" id="KW-1185">Reference proteome</keyword>
<protein>
    <submittedName>
        <fullName evidence="1">Uncharacterized protein</fullName>
    </submittedName>
</protein>
<reference evidence="1 2" key="1">
    <citation type="journal article" date="2019" name="Genome Biol. Evol.">
        <title>Insights into the evolution of the New World diploid cottons (Gossypium, subgenus Houzingenia) based on genome sequencing.</title>
        <authorList>
            <person name="Grover C.E."/>
            <person name="Arick M.A. 2nd"/>
            <person name="Thrash A."/>
            <person name="Conover J.L."/>
            <person name="Sanders W.S."/>
            <person name="Peterson D.G."/>
            <person name="Frelichowski J.E."/>
            <person name="Scheffler J.A."/>
            <person name="Scheffler B.E."/>
            <person name="Wendel J.F."/>
        </authorList>
    </citation>
    <scope>NUCLEOTIDE SEQUENCE [LARGE SCALE GENOMIC DNA]</scope>
    <source>
        <strain evidence="1">57</strain>
        <tissue evidence="1">Leaf</tissue>
    </source>
</reference>
<comment type="caution">
    <text evidence="1">The sequence shown here is derived from an EMBL/GenBank/DDBJ whole genome shotgun (WGS) entry which is preliminary data.</text>
</comment>